<accession>A0A8J6HTX2</accession>
<dbReference type="Proteomes" id="UP000719412">
    <property type="component" value="Unassembled WGS sequence"/>
</dbReference>
<dbReference type="AlphaFoldDB" id="A0A8J6HTX2"/>
<reference evidence="1" key="1">
    <citation type="journal article" date="2020" name="J Insects Food Feed">
        <title>The yellow mealworm (Tenebrio molitor) genome: a resource for the emerging insects as food and feed industry.</title>
        <authorList>
            <person name="Eriksson T."/>
            <person name="Andere A."/>
            <person name="Kelstrup H."/>
            <person name="Emery V."/>
            <person name="Picard C."/>
        </authorList>
    </citation>
    <scope>NUCLEOTIDE SEQUENCE</scope>
    <source>
        <strain evidence="1">Stoneville</strain>
        <tissue evidence="1">Whole head</tissue>
    </source>
</reference>
<dbReference type="EMBL" id="JABDTM020011485">
    <property type="protein sequence ID" value="KAH0820579.1"/>
    <property type="molecule type" value="Genomic_DNA"/>
</dbReference>
<evidence type="ECO:0000313" key="2">
    <source>
        <dbReference type="Proteomes" id="UP000719412"/>
    </source>
</evidence>
<comment type="caution">
    <text evidence="1">The sequence shown here is derived from an EMBL/GenBank/DDBJ whole genome shotgun (WGS) entry which is preliminary data.</text>
</comment>
<name>A0A8J6HTX2_TENMO</name>
<keyword evidence="2" id="KW-1185">Reference proteome</keyword>
<proteinExistence type="predicted"/>
<evidence type="ECO:0000313" key="1">
    <source>
        <dbReference type="EMBL" id="KAH0820579.1"/>
    </source>
</evidence>
<sequence length="135" mass="15724">MKNYRMVFKKTNRLTFFRVLSSYKQTIDEMLIKGMDLYGSTNSHHPRYPRCFPLFQQTHICPKCPESHLPAHARKRTITSILQGHPPGMVPFLSQIQREDQNPDEKQTSKAVFNVVTNHLSAQNFTVVREILKPI</sequence>
<organism evidence="1 2">
    <name type="scientific">Tenebrio molitor</name>
    <name type="common">Yellow mealworm beetle</name>
    <dbReference type="NCBI Taxonomy" id="7067"/>
    <lineage>
        <taxon>Eukaryota</taxon>
        <taxon>Metazoa</taxon>
        <taxon>Ecdysozoa</taxon>
        <taxon>Arthropoda</taxon>
        <taxon>Hexapoda</taxon>
        <taxon>Insecta</taxon>
        <taxon>Pterygota</taxon>
        <taxon>Neoptera</taxon>
        <taxon>Endopterygota</taxon>
        <taxon>Coleoptera</taxon>
        <taxon>Polyphaga</taxon>
        <taxon>Cucujiformia</taxon>
        <taxon>Tenebrionidae</taxon>
        <taxon>Tenebrio</taxon>
    </lineage>
</organism>
<gene>
    <name evidence="1" type="ORF">GEV33_002212</name>
</gene>
<protein>
    <submittedName>
        <fullName evidence="1">Uncharacterized protein</fullName>
    </submittedName>
</protein>
<reference evidence="1" key="2">
    <citation type="submission" date="2021-08" db="EMBL/GenBank/DDBJ databases">
        <authorList>
            <person name="Eriksson T."/>
        </authorList>
    </citation>
    <scope>NUCLEOTIDE SEQUENCE</scope>
    <source>
        <strain evidence="1">Stoneville</strain>
        <tissue evidence="1">Whole head</tissue>
    </source>
</reference>